<proteinExistence type="predicted"/>
<dbReference type="KEGG" id="rsb:RS694_05370"/>
<keyword evidence="3" id="KW-1185">Reference proteome</keyword>
<accession>A0A1P8KFA2</accession>
<keyword evidence="2" id="KW-0575">Peroxidase</keyword>
<protein>
    <submittedName>
        <fullName evidence="2">Glutathione peroxidase</fullName>
    </submittedName>
</protein>
<feature type="compositionally biased region" description="Basic and acidic residues" evidence="1">
    <location>
        <begin position="7"/>
        <end position="23"/>
    </location>
</feature>
<dbReference type="InterPro" id="IPR021724">
    <property type="entry name" value="DUF3297"/>
</dbReference>
<sequence length="86" mass="9958">MSSASVEIRRPTLPDHLSNDKTSPHYNADCFKFRIGIRLNGKERADVEEYCISEGWVMVPSGKTRDRRGRRLLIKLKGTVESFYRD</sequence>
<organism evidence="2 3">
    <name type="scientific">Rhodoferax saidenbachensis</name>
    <dbReference type="NCBI Taxonomy" id="1484693"/>
    <lineage>
        <taxon>Bacteria</taxon>
        <taxon>Pseudomonadati</taxon>
        <taxon>Pseudomonadota</taxon>
        <taxon>Betaproteobacteria</taxon>
        <taxon>Burkholderiales</taxon>
        <taxon>Comamonadaceae</taxon>
        <taxon>Rhodoferax</taxon>
    </lineage>
</organism>
<gene>
    <name evidence="2" type="ORF">RS694_05370</name>
</gene>
<feature type="region of interest" description="Disordered" evidence="1">
    <location>
        <begin position="1"/>
        <end position="25"/>
    </location>
</feature>
<dbReference type="RefSeq" id="WP_076069997.1">
    <property type="nucleotide sequence ID" value="NZ_CP019239.1"/>
</dbReference>
<evidence type="ECO:0000256" key="1">
    <source>
        <dbReference type="SAM" id="MobiDB-lite"/>
    </source>
</evidence>
<dbReference type="Proteomes" id="UP000186110">
    <property type="component" value="Chromosome"/>
</dbReference>
<evidence type="ECO:0000313" key="2">
    <source>
        <dbReference type="EMBL" id="APW44703.1"/>
    </source>
</evidence>
<dbReference type="AlphaFoldDB" id="A0A1P8KFA2"/>
<name>A0A1P8KFA2_9BURK</name>
<dbReference type="Pfam" id="PF11730">
    <property type="entry name" value="DUF3297"/>
    <property type="match status" value="1"/>
</dbReference>
<evidence type="ECO:0000313" key="3">
    <source>
        <dbReference type="Proteomes" id="UP000186110"/>
    </source>
</evidence>
<dbReference type="EMBL" id="CP019239">
    <property type="protein sequence ID" value="APW44703.1"/>
    <property type="molecule type" value="Genomic_DNA"/>
</dbReference>
<keyword evidence="2" id="KW-0560">Oxidoreductase</keyword>
<reference evidence="2 3" key="1">
    <citation type="submission" date="2017-01" db="EMBL/GenBank/DDBJ databases">
        <authorList>
            <person name="Mah S.A."/>
            <person name="Swanson W.J."/>
            <person name="Moy G.W."/>
            <person name="Vacquier V.D."/>
        </authorList>
    </citation>
    <scope>NUCLEOTIDE SEQUENCE [LARGE SCALE GENOMIC DNA]</scope>
    <source>
        <strain evidence="2 3">DSM 22694</strain>
    </source>
</reference>
<dbReference type="GO" id="GO:0004601">
    <property type="term" value="F:peroxidase activity"/>
    <property type="evidence" value="ECO:0007669"/>
    <property type="project" value="UniProtKB-KW"/>
</dbReference>